<comment type="caution">
    <text evidence="7">The sequence shown here is derived from an EMBL/GenBank/DDBJ whole genome shotgun (WGS) entry which is preliminary data.</text>
</comment>
<evidence type="ECO:0000256" key="4">
    <source>
        <dbReference type="PROSITE-ProRule" id="PRU00433"/>
    </source>
</evidence>
<dbReference type="PROSITE" id="PS51007">
    <property type="entry name" value="CYTC"/>
    <property type="match status" value="1"/>
</dbReference>
<evidence type="ECO:0000313" key="8">
    <source>
        <dbReference type="Proteomes" id="UP001364224"/>
    </source>
</evidence>
<reference evidence="7 8" key="1">
    <citation type="submission" date="2024-02" db="EMBL/GenBank/DDBJ databases">
        <title>Adaptive strategies in a cosmopolitan and abundant soil bacterium.</title>
        <authorList>
            <person name="Carini P."/>
        </authorList>
    </citation>
    <scope>NUCLEOTIDE SEQUENCE [LARGE SCALE GENOMIC DNA]</scope>
    <source>
        <strain evidence="7 8">AZCC 1608</strain>
    </source>
</reference>
<evidence type="ECO:0000256" key="2">
    <source>
        <dbReference type="ARBA" id="ARBA00022723"/>
    </source>
</evidence>
<evidence type="ECO:0000259" key="6">
    <source>
        <dbReference type="PROSITE" id="PS51007"/>
    </source>
</evidence>
<organism evidence="7 8">
    <name type="scientific">Bradyrhizobium algeriense</name>
    <dbReference type="NCBI Taxonomy" id="634784"/>
    <lineage>
        <taxon>Bacteria</taxon>
        <taxon>Pseudomonadati</taxon>
        <taxon>Pseudomonadota</taxon>
        <taxon>Alphaproteobacteria</taxon>
        <taxon>Hyphomicrobiales</taxon>
        <taxon>Nitrobacteraceae</taxon>
        <taxon>Bradyrhizobium</taxon>
    </lineage>
</organism>
<dbReference type="EMBL" id="JAZHRV010000001">
    <property type="protein sequence ID" value="MEH2557058.1"/>
    <property type="molecule type" value="Genomic_DNA"/>
</dbReference>
<evidence type="ECO:0000256" key="5">
    <source>
        <dbReference type="SAM" id="SignalP"/>
    </source>
</evidence>
<dbReference type="Proteomes" id="UP001364224">
    <property type="component" value="Unassembled WGS sequence"/>
</dbReference>
<keyword evidence="2 4" id="KW-0479">Metal-binding</keyword>
<evidence type="ECO:0000256" key="3">
    <source>
        <dbReference type="ARBA" id="ARBA00023004"/>
    </source>
</evidence>
<name>A0ABU8BEU4_9BRAD</name>
<keyword evidence="3 4" id="KW-0408">Iron</keyword>
<feature type="domain" description="Cytochrome c" evidence="6">
    <location>
        <begin position="11"/>
        <end position="97"/>
    </location>
</feature>
<proteinExistence type="predicted"/>
<accession>A0ABU8BEU4</accession>
<evidence type="ECO:0000313" key="7">
    <source>
        <dbReference type="EMBL" id="MEH2557058.1"/>
    </source>
</evidence>
<keyword evidence="8" id="KW-1185">Reference proteome</keyword>
<feature type="chain" id="PRO_5046512763" evidence="5">
    <location>
        <begin position="23"/>
        <end position="97"/>
    </location>
</feature>
<dbReference type="RefSeq" id="WP_334482796.1">
    <property type="nucleotide sequence ID" value="NZ_JAZHRV010000001.1"/>
</dbReference>
<gene>
    <name evidence="7" type="ORF">V1286_004587</name>
</gene>
<keyword evidence="5" id="KW-0732">Signal</keyword>
<dbReference type="Gene3D" id="1.10.760.10">
    <property type="entry name" value="Cytochrome c-like domain"/>
    <property type="match status" value="1"/>
</dbReference>
<protein>
    <submittedName>
        <fullName evidence="7">Sulfide dehydrogenase cytochrome subunit</fullName>
    </submittedName>
</protein>
<dbReference type="SUPFAM" id="SSF46626">
    <property type="entry name" value="Cytochrome c"/>
    <property type="match status" value="1"/>
</dbReference>
<dbReference type="InterPro" id="IPR009056">
    <property type="entry name" value="Cyt_c-like_dom"/>
</dbReference>
<sequence>MNALRVAIALATVAAWSQPLLAASDPPPGAASCSGCHSTGATASSISRLYGRDAGDIATAMTKFRDGSLPATVMNRIAKGFTDEESRAIAAWLAAQK</sequence>
<dbReference type="InterPro" id="IPR036909">
    <property type="entry name" value="Cyt_c-like_dom_sf"/>
</dbReference>
<keyword evidence="1 4" id="KW-0349">Heme</keyword>
<feature type="signal peptide" evidence="5">
    <location>
        <begin position="1"/>
        <end position="22"/>
    </location>
</feature>
<evidence type="ECO:0000256" key="1">
    <source>
        <dbReference type="ARBA" id="ARBA00022617"/>
    </source>
</evidence>